<evidence type="ECO:0000256" key="1">
    <source>
        <dbReference type="ARBA" id="ARBA00004370"/>
    </source>
</evidence>
<dbReference type="InterPro" id="IPR029071">
    <property type="entry name" value="Ubiquitin-like_domsf"/>
</dbReference>
<evidence type="ECO:0000256" key="6">
    <source>
        <dbReference type="SAM" id="Phobius"/>
    </source>
</evidence>
<dbReference type="EMBL" id="KZ819230">
    <property type="protein sequence ID" value="PWY96979.1"/>
    <property type="molecule type" value="Genomic_DNA"/>
</dbReference>
<feature type="region of interest" description="Disordered" evidence="5">
    <location>
        <begin position="536"/>
        <end position="611"/>
    </location>
</feature>
<comment type="subcellular location">
    <subcellularLocation>
        <location evidence="1">Membrane</location>
    </subcellularLocation>
</comment>
<keyword evidence="3 6" id="KW-1133">Transmembrane helix</keyword>
<feature type="compositionally biased region" description="Low complexity" evidence="5">
    <location>
        <begin position="544"/>
        <end position="574"/>
    </location>
</feature>
<organism evidence="8 9">
    <name type="scientific">Testicularia cyperi</name>
    <dbReference type="NCBI Taxonomy" id="1882483"/>
    <lineage>
        <taxon>Eukaryota</taxon>
        <taxon>Fungi</taxon>
        <taxon>Dikarya</taxon>
        <taxon>Basidiomycota</taxon>
        <taxon>Ustilaginomycotina</taxon>
        <taxon>Ustilaginomycetes</taxon>
        <taxon>Ustilaginales</taxon>
        <taxon>Anthracoideaceae</taxon>
        <taxon>Testicularia</taxon>
    </lineage>
</organism>
<dbReference type="GO" id="GO:0016020">
    <property type="term" value="C:membrane"/>
    <property type="evidence" value="ECO:0007669"/>
    <property type="project" value="UniProtKB-SubCell"/>
</dbReference>
<dbReference type="OrthoDB" id="21589at2759"/>
<keyword evidence="4 6" id="KW-0472">Membrane</keyword>
<evidence type="ECO:0000313" key="9">
    <source>
        <dbReference type="Proteomes" id="UP000246740"/>
    </source>
</evidence>
<evidence type="ECO:0000256" key="2">
    <source>
        <dbReference type="ARBA" id="ARBA00022692"/>
    </source>
</evidence>
<dbReference type="Gene3D" id="3.10.20.90">
    <property type="entry name" value="Phosphatidylinositol 3-kinase Catalytic Subunit, Chain A, domain 1"/>
    <property type="match status" value="1"/>
</dbReference>
<dbReference type="AlphaFoldDB" id="A0A317XEW5"/>
<feature type="compositionally biased region" description="Basic residues" evidence="5">
    <location>
        <begin position="14"/>
        <end position="23"/>
    </location>
</feature>
<dbReference type="InParanoid" id="A0A317XEW5"/>
<dbReference type="SUPFAM" id="SSF54236">
    <property type="entry name" value="Ubiquitin-like"/>
    <property type="match status" value="1"/>
</dbReference>
<feature type="compositionally biased region" description="Low complexity" evidence="5">
    <location>
        <begin position="89"/>
        <end position="103"/>
    </location>
</feature>
<keyword evidence="2 6" id="KW-0812">Transmembrane</keyword>
<dbReference type="PANTHER" id="PTHR12943:SF27">
    <property type="entry name" value="HOMOCYSTEINE-INDUCED ENDOPLASMIC RETICULUM PROTEIN, ISOFORM A"/>
    <property type="match status" value="1"/>
</dbReference>
<evidence type="ECO:0000256" key="4">
    <source>
        <dbReference type="ARBA" id="ARBA00023136"/>
    </source>
</evidence>
<dbReference type="GO" id="GO:0030968">
    <property type="term" value="P:endoplasmic reticulum unfolded protein response"/>
    <property type="evidence" value="ECO:0007669"/>
    <property type="project" value="TreeGrafter"/>
</dbReference>
<evidence type="ECO:0000259" key="7">
    <source>
        <dbReference type="PROSITE" id="PS50053"/>
    </source>
</evidence>
<reference evidence="8 9" key="1">
    <citation type="journal article" date="2018" name="Mol. Biol. Evol.">
        <title>Broad Genomic Sampling Reveals a Smut Pathogenic Ancestry of the Fungal Clade Ustilaginomycotina.</title>
        <authorList>
            <person name="Kijpornyongpan T."/>
            <person name="Mondo S.J."/>
            <person name="Barry K."/>
            <person name="Sandor L."/>
            <person name="Lee J."/>
            <person name="Lipzen A."/>
            <person name="Pangilinan J."/>
            <person name="LaButti K."/>
            <person name="Hainaut M."/>
            <person name="Henrissat B."/>
            <person name="Grigoriev I.V."/>
            <person name="Spatafora J.W."/>
            <person name="Aime M.C."/>
        </authorList>
    </citation>
    <scope>NUCLEOTIDE SEQUENCE [LARGE SCALE GENOMIC DNA]</scope>
    <source>
        <strain evidence="8 9">MCA 3645</strain>
    </source>
</reference>
<feature type="compositionally biased region" description="Basic and acidic residues" evidence="5">
    <location>
        <begin position="746"/>
        <end position="759"/>
    </location>
</feature>
<feature type="compositionally biased region" description="Basic and acidic residues" evidence="5">
    <location>
        <begin position="771"/>
        <end position="780"/>
    </location>
</feature>
<feature type="transmembrane region" description="Helical" evidence="6">
    <location>
        <begin position="472"/>
        <end position="494"/>
    </location>
</feature>
<feature type="region of interest" description="Disordered" evidence="5">
    <location>
        <begin position="712"/>
        <end position="780"/>
    </location>
</feature>
<keyword evidence="9" id="KW-1185">Reference proteome</keyword>
<evidence type="ECO:0000256" key="3">
    <source>
        <dbReference type="ARBA" id="ARBA00022989"/>
    </source>
</evidence>
<name>A0A317XEW5_9BASI</name>
<sequence length="803" mass="87630">MDSSLDPAFTHLAQGRHNHHHTQRNPPTQQPPSSTAAPGPASTSPAASPSATAASTNPFVQSRHDRREGSAFSSTSSAPGGLAQPAEPPGSSSSHVGSPQPMSRAASILSATADDEVLLSIKCPTLDRDSTLLKFKADASILEVKQYIERNWPGKPHAQGMRFIRSGRLLQDHEVLNGIAEGVSQDSGLFGEVSSIPQPVPSTTMPNFAPYFSDPPLPPLASAETAFGINSSESQDPILDQMMSGEAAEACSRLEQTIRATAPENYPMLIEALTCAYDEYVLAYEDLYKTAFRDQQRDSGESAGPRESCTTSAASRQVLDLIEEPLLGWSPLSLDITQKHGTGTTSKFHYQQVTHQGLPYLLRLSCDSMDLRRSEAMAQILTRLSALRTMIRKLENLQLLGSLIQRPTQYSTQFGPAPAVAGAGAGAQMFAAGAAAGLPQAPPRGQLVLVNSIEAAVRAFVSLLSEITMQDLYEVAVPIFFLVFKIAILLHFMIRQAEPIRKYFILGMSATYVAFESWRILRRRLRARRPRNVNAIPIPRADNGPAAPEAVAPDAPAPAGAGAQDAAGRAEGAPTVQGANVPRAPSEEEEVERQVTEDPERAIPPPRAPRRREARSVLTLEYLLEWMAYIDLDAEDAELGMLPPVGSGQRQSTPTRGGVYGWVWENLLLPLLLFLFTMVPEVEQRRKRAIEDRERVIRKYTRLSQERQDKLRELRAQQKQQAAPGATLGETAQEAGGTSSSAASPEDSHTSEQKRRDEYANQILRRRGRSAHADIDAEDRDAIQRAMAGVDDNEDDQLDMNFF</sequence>
<evidence type="ECO:0000313" key="8">
    <source>
        <dbReference type="EMBL" id="PWY96979.1"/>
    </source>
</evidence>
<proteinExistence type="predicted"/>
<feature type="transmembrane region" description="Helical" evidence="6">
    <location>
        <begin position="659"/>
        <end position="679"/>
    </location>
</feature>
<dbReference type="InterPro" id="IPR039751">
    <property type="entry name" value="HERPUD1/2"/>
</dbReference>
<dbReference type="Proteomes" id="UP000246740">
    <property type="component" value="Unassembled WGS sequence"/>
</dbReference>
<gene>
    <name evidence="8" type="ORF">BCV70DRAFT_167920</name>
</gene>
<accession>A0A317XEW5</accession>
<feature type="domain" description="Ubiquitin-like" evidence="7">
    <location>
        <begin position="119"/>
        <end position="177"/>
    </location>
</feature>
<feature type="compositionally biased region" description="Low complexity" evidence="5">
    <location>
        <begin position="31"/>
        <end position="56"/>
    </location>
</feature>
<protein>
    <recommendedName>
        <fullName evidence="7">Ubiquitin-like domain-containing protein</fullName>
    </recommendedName>
</protein>
<feature type="compositionally biased region" description="Basic and acidic residues" evidence="5">
    <location>
        <begin position="592"/>
        <end position="601"/>
    </location>
</feature>
<dbReference type="PANTHER" id="PTHR12943">
    <property type="entry name" value="HOMOCYSTEINE-RESPONSIVE ENDOPLASMIC RETICULUM-RESIDENT UNIQUITIN-LIKE DOMAIN HERPUD PROTEIN FAMILY MEMBER"/>
    <property type="match status" value="1"/>
</dbReference>
<feature type="region of interest" description="Disordered" evidence="5">
    <location>
        <begin position="1"/>
        <end position="105"/>
    </location>
</feature>
<dbReference type="InterPro" id="IPR000626">
    <property type="entry name" value="Ubiquitin-like_dom"/>
</dbReference>
<evidence type="ECO:0000256" key="5">
    <source>
        <dbReference type="SAM" id="MobiDB-lite"/>
    </source>
</evidence>
<dbReference type="PROSITE" id="PS50053">
    <property type="entry name" value="UBIQUITIN_2"/>
    <property type="match status" value="1"/>
</dbReference>